<dbReference type="GO" id="GO:0003723">
    <property type="term" value="F:RNA binding"/>
    <property type="evidence" value="ECO:0007669"/>
    <property type="project" value="InterPro"/>
</dbReference>
<evidence type="ECO:0000313" key="2">
    <source>
        <dbReference type="EMBL" id="XBH24056.1"/>
    </source>
</evidence>
<reference evidence="2" key="1">
    <citation type="journal article" date="2024" name="Microbiome">
        <title>Substantial viral diversity in bats and rodents from East Africa: insights into evolution, recombination, and cocirculation.</title>
        <authorList>
            <person name="Wang D."/>
            <person name="Yang X."/>
            <person name="Ren Z."/>
            <person name="Hu B."/>
            <person name="Zhao H."/>
            <person name="Yang K."/>
            <person name="Shi P."/>
            <person name="Zhang Z."/>
            <person name="Feng Q."/>
            <person name="Nawenja C.V."/>
            <person name="Obanda V."/>
            <person name="Robert K."/>
            <person name="Nalikka B."/>
            <person name="Waruhiu C.N."/>
            <person name="Ochola G.O."/>
            <person name="Onyuok S.O."/>
            <person name="Ochieng H."/>
            <person name="Li B."/>
            <person name="Zhu Y."/>
            <person name="Si H."/>
            <person name="Yin J."/>
            <person name="Kristiansen K."/>
            <person name="Jin X."/>
            <person name="Xu X."/>
            <person name="Xiao M."/>
            <person name="Agwanda B."/>
            <person name="Ommeh S."/>
            <person name="Li J."/>
            <person name="Shi Z.L."/>
        </authorList>
    </citation>
    <scope>NUCLEOTIDE SEQUENCE</scope>
    <source>
        <strain evidence="2">8A/Kenya/BAT2997/2015</strain>
    </source>
</reference>
<name>A0AAU7E2T8_9CIRC</name>
<sequence>MERSDVSVGRSTTTPTMNSLAYRKTSLSYVNLLYLVERFVLLLEQNICRDFGKYNAWIVWAGCARYRSRHRSCVCGTNMCCIYSNLLRPKRFNSVRKIFGGRAHIEKAKGTDLDNKTYCSKSGVVWMHGEPSTQGARTDLQEVVSCIEGGEKDIKRLAIQFPVAYIKYFKGIEHYIRIAHGSGERDFKTEVYFYWGETGLGKSRAAREESKATGEATYYKPRGEWWDGYCGQPNVVIDDFYGWIKYDEMLKICDRYPYRVPVKGGYENFVSTRIWITSNYGLDRIYRFISYDCRPLERRMTIIKHFQ</sequence>
<reference evidence="2" key="2">
    <citation type="submission" date="2024-02" db="EMBL/GenBank/DDBJ databases">
        <authorList>
            <person name="Hu B."/>
        </authorList>
    </citation>
    <scope>NUCLEOTIDE SEQUENCE</scope>
    <source>
        <strain evidence="2">8A/Kenya/BAT2997/2015</strain>
    </source>
</reference>
<dbReference type="EMBL" id="PP711973">
    <property type="protein sequence ID" value="XBH24056.1"/>
    <property type="molecule type" value="Genomic_DNA"/>
</dbReference>
<protein>
    <submittedName>
        <fullName evidence="2">Replication-associated protein</fullName>
    </submittedName>
</protein>
<accession>A0AAU7E2T8</accession>
<dbReference type="GO" id="GO:0003724">
    <property type="term" value="F:RNA helicase activity"/>
    <property type="evidence" value="ECO:0007669"/>
    <property type="project" value="InterPro"/>
</dbReference>
<organism evidence="2">
    <name type="scientific">Miniopterus bat circovirus</name>
    <dbReference type="NCBI Taxonomy" id="3141887"/>
    <lineage>
        <taxon>Viruses</taxon>
        <taxon>Monodnaviria</taxon>
        <taxon>Shotokuvirae</taxon>
        <taxon>Cressdnaviricota</taxon>
        <taxon>Arfiviricetes</taxon>
        <taxon>Cirlivirales</taxon>
        <taxon>Circoviridae</taxon>
        <taxon>Circovirus</taxon>
    </lineage>
</organism>
<proteinExistence type="predicted"/>
<evidence type="ECO:0000259" key="1">
    <source>
        <dbReference type="Pfam" id="PF00910"/>
    </source>
</evidence>
<dbReference type="Pfam" id="PF00910">
    <property type="entry name" value="RNA_helicase"/>
    <property type="match status" value="1"/>
</dbReference>
<feature type="domain" description="Helicase superfamily 3 single-stranded DNA/RNA virus" evidence="1">
    <location>
        <begin position="194"/>
        <end position="279"/>
    </location>
</feature>
<dbReference type="Gene3D" id="3.40.1310.20">
    <property type="match status" value="1"/>
</dbReference>
<dbReference type="InterPro" id="IPR000605">
    <property type="entry name" value="Helicase_SF3_ssDNA/RNA_vir"/>
</dbReference>